<name>A0A4Q7YPG6_9GAMM</name>
<dbReference type="Proteomes" id="UP000292423">
    <property type="component" value="Unassembled WGS sequence"/>
</dbReference>
<protein>
    <recommendedName>
        <fullName evidence="3">Metal-dependent hydrolase</fullName>
    </recommendedName>
</protein>
<keyword evidence="2" id="KW-1185">Reference proteome</keyword>
<dbReference type="RefSeq" id="WP_130414289.1">
    <property type="nucleotide sequence ID" value="NZ_SHKX01000013.1"/>
</dbReference>
<gene>
    <name evidence="1" type="ORF">EV700_2530</name>
</gene>
<evidence type="ECO:0000313" key="1">
    <source>
        <dbReference type="EMBL" id="RZU38595.1"/>
    </source>
</evidence>
<reference evidence="1 2" key="1">
    <citation type="submission" date="2019-02" db="EMBL/GenBank/DDBJ databases">
        <title>Genomic Encyclopedia of Type Strains, Phase IV (KMG-IV): sequencing the most valuable type-strain genomes for metagenomic binning, comparative biology and taxonomic classification.</title>
        <authorList>
            <person name="Goeker M."/>
        </authorList>
    </citation>
    <scope>NUCLEOTIDE SEQUENCE [LARGE SCALE GENOMIC DNA]</scope>
    <source>
        <strain evidence="1 2">DSM 105135</strain>
    </source>
</reference>
<accession>A0A4Q7YPG6</accession>
<organism evidence="1 2">
    <name type="scientific">Fluviicoccus keumensis</name>
    <dbReference type="NCBI Taxonomy" id="1435465"/>
    <lineage>
        <taxon>Bacteria</taxon>
        <taxon>Pseudomonadati</taxon>
        <taxon>Pseudomonadota</taxon>
        <taxon>Gammaproteobacteria</taxon>
        <taxon>Moraxellales</taxon>
        <taxon>Moraxellaceae</taxon>
        <taxon>Fluviicoccus</taxon>
    </lineage>
</organism>
<dbReference type="EMBL" id="SHKX01000013">
    <property type="protein sequence ID" value="RZU38595.1"/>
    <property type="molecule type" value="Genomic_DNA"/>
</dbReference>
<proteinExistence type="predicted"/>
<dbReference type="PIRSF" id="PIRSF007580">
    <property type="entry name" value="UCP07580"/>
    <property type="match status" value="1"/>
</dbReference>
<evidence type="ECO:0008006" key="3">
    <source>
        <dbReference type="Google" id="ProtNLM"/>
    </source>
</evidence>
<dbReference type="Pfam" id="PF10118">
    <property type="entry name" value="Metal_hydrol"/>
    <property type="match status" value="1"/>
</dbReference>
<dbReference type="PANTHER" id="PTHR39456">
    <property type="entry name" value="METAL-DEPENDENT HYDROLASE"/>
    <property type="match status" value="1"/>
</dbReference>
<dbReference type="InterPro" id="IPR016516">
    <property type="entry name" value="UCP07580"/>
</dbReference>
<sequence>MTAAVRLQPPHAHALKVRRMDFDFPDDIPEFWYGNDPFRTLLLSTLSAGFPEGERFFIDSVRHFRDRISDPELQKAISAFIGQEAHHSKEHDVLNRLMKQRGYNLGRIERSVTIGTQMFRERLSPERQLAHTAAVEHFTAIMAEGFMKDDSIFGDMDPRLAQLWAWHAIEETEHKAVAFDVFKQVSGDEWIRLSQMALTSAMFVGYTSYDFWRLMRDSGYGRDLGLWLKGMDYFWGRKGVFRKMIPGYLKYYRRDFHPWDHDSTSLVERIKRKYLGDKA</sequence>
<dbReference type="AlphaFoldDB" id="A0A4Q7YPG6"/>
<dbReference type="OrthoDB" id="4760165at2"/>
<comment type="caution">
    <text evidence="1">The sequence shown here is derived from an EMBL/GenBank/DDBJ whole genome shotgun (WGS) entry which is preliminary data.</text>
</comment>
<evidence type="ECO:0000313" key="2">
    <source>
        <dbReference type="Proteomes" id="UP000292423"/>
    </source>
</evidence>
<dbReference type="PANTHER" id="PTHR39456:SF1">
    <property type="entry name" value="METAL-DEPENDENT HYDROLASE"/>
    <property type="match status" value="1"/>
</dbReference>